<sequence>MFTTRLSRVAHRAVTAGSGSTSVAPAPLSTSSAAAVSTCVKASSHQGHQRRPSSSKASCPPDSNSNSSKQAPEVKTAEHGSQQQPEHHLDSALPARHTRRATRSRRVGSGSGRKGDAKKQNAIAIDPVADLPVVPAMAGVYEQAFKLTNFFSLYRPVSLTPGQVPPPVSAEAFNSIFSLKSETDAWVNGDSSKRRPEDVIYTLNNTIDALEEGVSSADERGVRWEVLKEFDSGNSSSGTLAKLDGDGLLRMRNAEELAARFTPFKAPPPPVPFLEPGSSSPSSKRQSSDKKTTQTQPQERSTRSRPKQKSYTTTVVVTESTAPDGQRTYSATSSPMVRLPDPELRRRSKSIREPAVAGRLPQQPFLERMQRRQKATFSRWRRIEDPAGRKKISMLLISVKRQRKLKMKKHKYKKLMKRTRNLRRRLDRV</sequence>
<feature type="region of interest" description="Disordered" evidence="1">
    <location>
        <begin position="1"/>
        <end position="119"/>
    </location>
</feature>
<dbReference type="Pfam" id="PF08213">
    <property type="entry name" value="COX24_C"/>
    <property type="match status" value="1"/>
</dbReference>
<comment type="caution">
    <text evidence="3">The sequence shown here is derived from an EMBL/GenBank/DDBJ whole genome shotgun (WGS) entry which is preliminary data.</text>
</comment>
<accession>A0A9P4UT85</accession>
<evidence type="ECO:0000259" key="2">
    <source>
        <dbReference type="SMART" id="SM01155"/>
    </source>
</evidence>
<feature type="region of interest" description="Disordered" evidence="1">
    <location>
        <begin position="262"/>
        <end position="339"/>
    </location>
</feature>
<dbReference type="Proteomes" id="UP000799441">
    <property type="component" value="Unassembled WGS sequence"/>
</dbReference>
<feature type="compositionally biased region" description="Basic residues" evidence="1">
    <location>
        <begin position="96"/>
        <end position="106"/>
    </location>
</feature>
<dbReference type="AlphaFoldDB" id="A0A9P4UT85"/>
<feature type="compositionally biased region" description="Low complexity" evidence="1">
    <location>
        <begin position="274"/>
        <end position="285"/>
    </location>
</feature>
<dbReference type="EMBL" id="MU003766">
    <property type="protein sequence ID" value="KAF2725834.1"/>
    <property type="molecule type" value="Genomic_DNA"/>
</dbReference>
<feature type="compositionally biased region" description="Low complexity" evidence="1">
    <location>
        <begin position="20"/>
        <end position="44"/>
    </location>
</feature>
<evidence type="ECO:0000313" key="4">
    <source>
        <dbReference type="Proteomes" id="UP000799441"/>
    </source>
</evidence>
<feature type="compositionally biased region" description="Polar residues" evidence="1">
    <location>
        <begin position="54"/>
        <end position="70"/>
    </location>
</feature>
<name>A0A9P4UT85_9PEZI</name>
<proteinExistence type="predicted"/>
<protein>
    <recommendedName>
        <fullName evidence="2">Ribosomal protein mS38 C-terminal domain-containing protein</fullName>
    </recommendedName>
</protein>
<dbReference type="OrthoDB" id="5364404at2759"/>
<keyword evidence="4" id="KW-1185">Reference proteome</keyword>
<dbReference type="SMART" id="SM01155">
    <property type="entry name" value="DUF1713"/>
    <property type="match status" value="1"/>
</dbReference>
<reference evidence="3" key="1">
    <citation type="journal article" date="2020" name="Stud. Mycol.">
        <title>101 Dothideomycetes genomes: a test case for predicting lifestyles and emergence of pathogens.</title>
        <authorList>
            <person name="Haridas S."/>
            <person name="Albert R."/>
            <person name="Binder M."/>
            <person name="Bloem J."/>
            <person name="Labutti K."/>
            <person name="Salamov A."/>
            <person name="Andreopoulos B."/>
            <person name="Baker S."/>
            <person name="Barry K."/>
            <person name="Bills G."/>
            <person name="Bluhm B."/>
            <person name="Cannon C."/>
            <person name="Castanera R."/>
            <person name="Culley D."/>
            <person name="Daum C."/>
            <person name="Ezra D."/>
            <person name="Gonzalez J."/>
            <person name="Henrissat B."/>
            <person name="Kuo A."/>
            <person name="Liang C."/>
            <person name="Lipzen A."/>
            <person name="Lutzoni F."/>
            <person name="Magnuson J."/>
            <person name="Mondo S."/>
            <person name="Nolan M."/>
            <person name="Ohm R."/>
            <person name="Pangilinan J."/>
            <person name="Park H.-J."/>
            <person name="Ramirez L."/>
            <person name="Alfaro M."/>
            <person name="Sun H."/>
            <person name="Tritt A."/>
            <person name="Yoshinaga Y."/>
            <person name="Zwiers L.-H."/>
            <person name="Turgeon B."/>
            <person name="Goodwin S."/>
            <person name="Spatafora J."/>
            <person name="Crous P."/>
            <person name="Grigoriev I."/>
        </authorList>
    </citation>
    <scope>NUCLEOTIDE SEQUENCE</scope>
    <source>
        <strain evidence="3">CBS 116435</strain>
    </source>
</reference>
<feature type="compositionally biased region" description="Polar residues" evidence="1">
    <location>
        <begin position="319"/>
        <end position="335"/>
    </location>
</feature>
<gene>
    <name evidence="3" type="ORF">K431DRAFT_280560</name>
</gene>
<organism evidence="3 4">
    <name type="scientific">Polychaeton citri CBS 116435</name>
    <dbReference type="NCBI Taxonomy" id="1314669"/>
    <lineage>
        <taxon>Eukaryota</taxon>
        <taxon>Fungi</taxon>
        <taxon>Dikarya</taxon>
        <taxon>Ascomycota</taxon>
        <taxon>Pezizomycotina</taxon>
        <taxon>Dothideomycetes</taxon>
        <taxon>Dothideomycetidae</taxon>
        <taxon>Capnodiales</taxon>
        <taxon>Capnodiaceae</taxon>
        <taxon>Polychaeton</taxon>
    </lineage>
</organism>
<evidence type="ECO:0000313" key="3">
    <source>
        <dbReference type="EMBL" id="KAF2725834.1"/>
    </source>
</evidence>
<feature type="domain" description="Ribosomal protein mS38 C-terminal" evidence="2">
    <location>
        <begin position="395"/>
        <end position="428"/>
    </location>
</feature>
<dbReference type="InterPro" id="IPR013177">
    <property type="entry name" value="Ribosomal_mS38_C"/>
</dbReference>
<evidence type="ECO:0000256" key="1">
    <source>
        <dbReference type="SAM" id="MobiDB-lite"/>
    </source>
</evidence>